<dbReference type="SUPFAM" id="SSF49265">
    <property type="entry name" value="Fibronectin type III"/>
    <property type="match status" value="6"/>
</dbReference>
<dbReference type="Pfam" id="PF00041">
    <property type="entry name" value="fn3"/>
    <property type="match status" value="2"/>
</dbReference>
<dbReference type="Gene3D" id="6.10.250.2590">
    <property type="match status" value="1"/>
</dbReference>
<proteinExistence type="predicted"/>
<evidence type="ECO:0000259" key="3">
    <source>
        <dbReference type="PROSITE" id="PS50853"/>
    </source>
</evidence>
<dbReference type="CDD" id="cd00063">
    <property type="entry name" value="FN3"/>
    <property type="match status" value="4"/>
</dbReference>
<protein>
    <submittedName>
        <fullName evidence="4">Fibronectin type III domain containing 7</fullName>
    </submittedName>
</protein>
<accession>A0A8C6PEV6</accession>
<evidence type="ECO:0000313" key="5">
    <source>
        <dbReference type="Proteomes" id="UP000694548"/>
    </source>
</evidence>
<name>A0A8C6PEV6_NOTFU</name>
<dbReference type="Gene3D" id="2.60.40.10">
    <property type="entry name" value="Immunoglobulins"/>
    <property type="match status" value="6"/>
</dbReference>
<reference evidence="4" key="2">
    <citation type="submission" date="2025-08" db="UniProtKB">
        <authorList>
            <consortium name="Ensembl"/>
        </authorList>
    </citation>
    <scope>IDENTIFICATION</scope>
</reference>
<dbReference type="PANTHER" id="PTHR47135:SF1">
    <property type="entry name" value="FIBRONECTIN TYPE III DOMAIN-CONTAINING PROTEIN 7"/>
    <property type="match status" value="1"/>
</dbReference>
<evidence type="ECO:0000256" key="2">
    <source>
        <dbReference type="SAM" id="SignalP"/>
    </source>
</evidence>
<feature type="domain" description="Fibronectin type-III" evidence="3">
    <location>
        <begin position="205"/>
        <end position="292"/>
    </location>
</feature>
<keyword evidence="2" id="KW-0732">Signal</keyword>
<dbReference type="GeneTree" id="ENSGT00390000004674"/>
<gene>
    <name evidence="4" type="primary">FNDC7</name>
</gene>
<dbReference type="AlphaFoldDB" id="A0A8C6PEV6"/>
<feature type="domain" description="Fibronectin type-III" evidence="3">
    <location>
        <begin position="721"/>
        <end position="809"/>
    </location>
</feature>
<evidence type="ECO:0000256" key="1">
    <source>
        <dbReference type="SAM" id="MobiDB-lite"/>
    </source>
</evidence>
<evidence type="ECO:0000313" key="4">
    <source>
        <dbReference type="Ensembl" id="ENSNFUP00015042777.1"/>
    </source>
</evidence>
<dbReference type="Proteomes" id="UP000694548">
    <property type="component" value="Chromosome sgr17"/>
</dbReference>
<dbReference type="SMART" id="SM00060">
    <property type="entry name" value="FN3"/>
    <property type="match status" value="8"/>
</dbReference>
<organism evidence="4 5">
    <name type="scientific">Nothobranchius furzeri</name>
    <name type="common">Turquoise killifish</name>
    <dbReference type="NCBI Taxonomy" id="105023"/>
    <lineage>
        <taxon>Eukaryota</taxon>
        <taxon>Metazoa</taxon>
        <taxon>Chordata</taxon>
        <taxon>Craniata</taxon>
        <taxon>Vertebrata</taxon>
        <taxon>Euteleostomi</taxon>
        <taxon>Actinopterygii</taxon>
        <taxon>Neopterygii</taxon>
        <taxon>Teleostei</taxon>
        <taxon>Neoteleostei</taxon>
        <taxon>Acanthomorphata</taxon>
        <taxon>Ovalentaria</taxon>
        <taxon>Atherinomorphae</taxon>
        <taxon>Cyprinodontiformes</taxon>
        <taxon>Nothobranchiidae</taxon>
        <taxon>Nothobranchius</taxon>
    </lineage>
</organism>
<sequence>MNILRMDGVKWLMIFVSLGICSQTAAQSAIQVSKFSATSKTVILRWTKYTGATSYRITAALKSSPNVPVAFSTFGTNTVMGSISSLSQSVTYIFTIEALDGNQAVLSTASIETETAPDMMDPISGVSSKDSRALVADFNLKTGATYYIIRVENANGFFREDAVLSSPAEIKNLTPYTEYSLSIMAANNGGRSQPSLPVTAKTALPPPQLSTSSPSNDSIVVTWPPVAHAVQYTVSISMFDFSSEMNYNTSNTSLTFPGLDAGALYIIAGSAWDPEGRNGESSLNISQKTRPPTPSSVNVSVVMSNNAAGLLVYWELSQEVYGTIEYQVASDHNQTCNSNSTSCTLSPVGCGEVLTIQVTAFNEAGPSCPSTPVVFITFPCSPDSLALVQSAGGNCTLMWNTVPYADSYRAFITTGDGSEETCNTGINCTYSCQCGYTYLMSVLAYNHAGSSPPGKVLNHTTLPCCPDSVSVSAVSTDTLEISWAASRGAILYQTQAADSSGVVLCNDTASVCALSDLTCDSSYSVVVMPCSEISGCNHACEAHTRDTAPCMPTNLNVSPKTSTSVSVSWTANNRAATYTASADGGSSRHTCTTPGSSCDIADLSCGSAYKFSVSAASSAGQSLPSYSVSLETEPCCPASLAVEQVTVAMTNISWSQANGAHSFITSLTSPRGHARCHTRDSHCLMGCITCGTNYTVTMEAFSLSGLVSNCTYQGFSSSVCCPSGVRLYAMSGDSLRVYWRSTDSSHISVTELTGSRSNYTCTASPGENSCDVEHVQCGDVYHVVVAPLTPEGSKVLFCPQRLYSVTCSGSNVGTGESEIYSCKLVFSPFKCPASWRMLKKNTLNPV</sequence>
<feature type="region of interest" description="Disordered" evidence="1">
    <location>
        <begin position="192"/>
        <end position="215"/>
    </location>
</feature>
<feature type="domain" description="Fibronectin type-III" evidence="3">
    <location>
        <begin position="551"/>
        <end position="635"/>
    </location>
</feature>
<keyword evidence="5" id="KW-1185">Reference proteome</keyword>
<dbReference type="InterPro" id="IPR013783">
    <property type="entry name" value="Ig-like_fold"/>
</dbReference>
<dbReference type="InterPro" id="IPR036116">
    <property type="entry name" value="FN3_sf"/>
</dbReference>
<reference evidence="4" key="1">
    <citation type="submission" date="2014-08" db="EMBL/GenBank/DDBJ databases">
        <authorList>
            <person name="Senf B."/>
            <person name="Petzold A."/>
            <person name="Downie B.R."/>
            <person name="Koch P."/>
            <person name="Platzer M."/>
        </authorList>
    </citation>
    <scope>NUCLEOTIDE SEQUENCE [LARGE SCALE GENOMIC DNA]</scope>
    <source>
        <strain evidence="4">GRZ</strain>
    </source>
</reference>
<dbReference type="PROSITE" id="PS50853">
    <property type="entry name" value="FN3"/>
    <property type="match status" value="4"/>
</dbReference>
<feature type="signal peptide" evidence="2">
    <location>
        <begin position="1"/>
        <end position="26"/>
    </location>
</feature>
<feature type="chain" id="PRO_5034421913" evidence="2">
    <location>
        <begin position="27"/>
        <end position="846"/>
    </location>
</feature>
<feature type="domain" description="Fibronectin type-III" evidence="3">
    <location>
        <begin position="293"/>
        <end position="380"/>
    </location>
</feature>
<dbReference type="InterPro" id="IPR003961">
    <property type="entry name" value="FN3_dom"/>
</dbReference>
<reference evidence="4" key="3">
    <citation type="submission" date="2025-09" db="UniProtKB">
        <authorList>
            <consortium name="Ensembl"/>
        </authorList>
    </citation>
    <scope>IDENTIFICATION</scope>
</reference>
<dbReference type="Ensembl" id="ENSNFUT00015044660.1">
    <property type="protein sequence ID" value="ENSNFUP00015042777.1"/>
    <property type="gene ID" value="ENSNFUG00015020481.1"/>
</dbReference>
<dbReference type="PANTHER" id="PTHR47135">
    <property type="entry name" value="FIBRONECTIN TYPE III DOMAIN-CONTAINING PROTEIN 7"/>
    <property type="match status" value="1"/>
</dbReference>